<sequence length="226" mass="25630">MTKLCVGYMGSTEDEWRCARGRVNMKTVSIQDCLTQEIECNKVEDLHARLVKRHCNLTLQEKSQDISNYIRNVFQTINAINFSIEMSQLGAGPGGTTRKTAVYQAMHLAEGSSKTYTAWKREIEGRVTSWGKLRKVYLAFGPAIFLDPFWYPRNIEAAHRSIDFYRNLDALLELAPTGHLAEMLRSNTLALSTIMTLFFPAAAVHIMSFCDAHVPNIKYEADDDEL</sequence>
<dbReference type="Proteomes" id="UP001218188">
    <property type="component" value="Unassembled WGS sequence"/>
</dbReference>
<dbReference type="EMBL" id="JARJCM010000055">
    <property type="protein sequence ID" value="KAJ7034677.1"/>
    <property type="molecule type" value="Genomic_DNA"/>
</dbReference>
<name>A0AAD6SZN6_9AGAR</name>
<evidence type="ECO:0000313" key="1">
    <source>
        <dbReference type="EMBL" id="KAJ7034677.1"/>
    </source>
</evidence>
<comment type="caution">
    <text evidence="1">The sequence shown here is derived from an EMBL/GenBank/DDBJ whole genome shotgun (WGS) entry which is preliminary data.</text>
</comment>
<accession>A0AAD6SZN6</accession>
<protein>
    <submittedName>
        <fullName evidence="1">Uncharacterized protein</fullName>
    </submittedName>
</protein>
<proteinExistence type="predicted"/>
<keyword evidence="2" id="KW-1185">Reference proteome</keyword>
<evidence type="ECO:0000313" key="2">
    <source>
        <dbReference type="Proteomes" id="UP001218188"/>
    </source>
</evidence>
<organism evidence="1 2">
    <name type="scientific">Mycena alexandri</name>
    <dbReference type="NCBI Taxonomy" id="1745969"/>
    <lineage>
        <taxon>Eukaryota</taxon>
        <taxon>Fungi</taxon>
        <taxon>Dikarya</taxon>
        <taxon>Basidiomycota</taxon>
        <taxon>Agaricomycotina</taxon>
        <taxon>Agaricomycetes</taxon>
        <taxon>Agaricomycetidae</taxon>
        <taxon>Agaricales</taxon>
        <taxon>Marasmiineae</taxon>
        <taxon>Mycenaceae</taxon>
        <taxon>Mycena</taxon>
    </lineage>
</organism>
<reference evidence="1" key="1">
    <citation type="submission" date="2023-03" db="EMBL/GenBank/DDBJ databases">
        <title>Massive genome expansion in bonnet fungi (Mycena s.s.) driven by repeated elements and novel gene families across ecological guilds.</title>
        <authorList>
            <consortium name="Lawrence Berkeley National Laboratory"/>
            <person name="Harder C.B."/>
            <person name="Miyauchi S."/>
            <person name="Viragh M."/>
            <person name="Kuo A."/>
            <person name="Thoen E."/>
            <person name="Andreopoulos B."/>
            <person name="Lu D."/>
            <person name="Skrede I."/>
            <person name="Drula E."/>
            <person name="Henrissat B."/>
            <person name="Morin E."/>
            <person name="Kohler A."/>
            <person name="Barry K."/>
            <person name="LaButti K."/>
            <person name="Morin E."/>
            <person name="Salamov A."/>
            <person name="Lipzen A."/>
            <person name="Mereny Z."/>
            <person name="Hegedus B."/>
            <person name="Baldrian P."/>
            <person name="Stursova M."/>
            <person name="Weitz H."/>
            <person name="Taylor A."/>
            <person name="Grigoriev I.V."/>
            <person name="Nagy L.G."/>
            <person name="Martin F."/>
            <person name="Kauserud H."/>
        </authorList>
    </citation>
    <scope>NUCLEOTIDE SEQUENCE</scope>
    <source>
        <strain evidence="1">CBHHK200</strain>
    </source>
</reference>
<dbReference type="AlphaFoldDB" id="A0AAD6SZN6"/>
<gene>
    <name evidence="1" type="ORF">C8F04DRAFT_1100600</name>
</gene>